<dbReference type="InterPro" id="IPR055113">
    <property type="entry name" value="Med14_RM2"/>
</dbReference>
<evidence type="ECO:0000256" key="3">
    <source>
        <dbReference type="ARBA" id="ARBA00019619"/>
    </source>
</evidence>
<feature type="domain" description="Mediator of RNA polymerase II transcription subunit 14 RM2" evidence="11">
    <location>
        <begin position="291"/>
        <end position="377"/>
    </location>
</feature>
<keyword evidence="7 9" id="KW-0539">Nucleus</keyword>
<evidence type="ECO:0000256" key="7">
    <source>
        <dbReference type="ARBA" id="ARBA00023242"/>
    </source>
</evidence>
<dbReference type="Pfam" id="PF22981">
    <property type="entry name" value="RM2_Med14"/>
    <property type="match status" value="1"/>
</dbReference>
<organism evidence="13">
    <name type="scientific">Schistocephalus solidus</name>
    <name type="common">Tapeworm</name>
    <dbReference type="NCBI Taxonomy" id="70667"/>
    <lineage>
        <taxon>Eukaryota</taxon>
        <taxon>Metazoa</taxon>
        <taxon>Spiralia</taxon>
        <taxon>Lophotrochozoa</taxon>
        <taxon>Platyhelminthes</taxon>
        <taxon>Cestoda</taxon>
        <taxon>Eucestoda</taxon>
        <taxon>Diphyllobothriidea</taxon>
        <taxon>Diphyllobothriidae</taxon>
        <taxon>Schistocephalus</taxon>
    </lineage>
</organism>
<comment type="function">
    <text evidence="9">Component of the Mediator complex, a coactivator involved in the regulated transcription of nearly all RNA polymerase II-dependent genes. Mediator functions as a bridge to convey information from gene-specific regulatory proteins to the basal RNA polymerase II transcription machinery. Mediator is recruited to promoters by direct interactions with regulatory proteins and serves as a scaffold for the assembly of a functional preinitiation complex with RNA polymerase II and the general transcription factors.</text>
</comment>
<comment type="subunit">
    <text evidence="9">Component of the Mediator complex.</text>
</comment>
<evidence type="ECO:0000256" key="2">
    <source>
        <dbReference type="ARBA" id="ARBA00007813"/>
    </source>
</evidence>
<dbReference type="GO" id="GO:0006357">
    <property type="term" value="P:regulation of transcription by RNA polymerase II"/>
    <property type="evidence" value="ECO:0007669"/>
    <property type="project" value="InterPro"/>
</dbReference>
<comment type="subcellular location">
    <subcellularLocation>
        <location evidence="1 9">Nucleus</location>
    </subcellularLocation>
</comment>
<reference evidence="13" key="1">
    <citation type="submission" date="2016-01" db="EMBL/GenBank/DDBJ databases">
        <title>Reference transcriptome for the parasite Schistocephalus solidus: insights into the molecular evolution of parasitism.</title>
        <authorList>
            <person name="Hebert F.O."/>
            <person name="Grambauer S."/>
            <person name="Barber I."/>
            <person name="Landry C.R."/>
            <person name="Aubin-Horth N."/>
        </authorList>
    </citation>
    <scope>NUCLEOTIDE SEQUENCE</scope>
</reference>
<dbReference type="EMBL" id="GEEE01005967">
    <property type="protein sequence ID" value="JAP57258.1"/>
    <property type="molecule type" value="Transcribed_RNA"/>
</dbReference>
<keyword evidence="6 9" id="KW-0804">Transcription</keyword>
<keyword evidence="5 9" id="KW-0010">Activator</keyword>
<dbReference type="Pfam" id="PF08638">
    <property type="entry name" value="Med14"/>
    <property type="match status" value="1"/>
</dbReference>
<evidence type="ECO:0000259" key="11">
    <source>
        <dbReference type="Pfam" id="PF22981"/>
    </source>
</evidence>
<evidence type="ECO:0000256" key="8">
    <source>
        <dbReference type="ARBA" id="ARBA00032007"/>
    </source>
</evidence>
<evidence type="ECO:0000256" key="5">
    <source>
        <dbReference type="ARBA" id="ARBA00023159"/>
    </source>
</evidence>
<dbReference type="GO" id="GO:0016592">
    <property type="term" value="C:mediator complex"/>
    <property type="evidence" value="ECO:0007669"/>
    <property type="project" value="UniProtKB-UniRule"/>
</dbReference>
<protein>
    <recommendedName>
        <fullName evidence="3 9">Mediator of RNA polymerase II transcription subunit 14</fullName>
    </recommendedName>
    <alternativeName>
        <fullName evidence="8 9">Mediator complex subunit 14</fullName>
    </alternativeName>
</protein>
<keyword evidence="4 9" id="KW-0805">Transcription regulation</keyword>
<name>A0A0X3Q0G2_SCHSO</name>
<dbReference type="Pfam" id="PF25065">
    <property type="entry name" value="RM3_Med14"/>
    <property type="match status" value="1"/>
</dbReference>
<evidence type="ECO:0000259" key="12">
    <source>
        <dbReference type="Pfam" id="PF25065"/>
    </source>
</evidence>
<sequence length="1525" mass="167680">MSQLSESRHVVSHPRPGTIPLSTMLEFICQKTYTDLMRLVDLLPSKTDLEKKIELAKFFSRTRNLFIRLEALVKWANSASKVDKCEKISNFLDEQSFFLLSTANSLSSLLRDNLVEARLPPFAVLHAIDIFVNKTYTRLPKCIKSQIVPPEAISDREAKMALLDLNRIIKYRLSMTPLPRQFLDISIKNGCVTFVVPNEFKVTLTLLSEALDFPWRILSISLLVCDPEISAGSPLLHPLQTRFLHSQAQSRILYQHFDKRPPLLHLYEMLHSFSVSVQLNVLFEQAQRLLSRRPADTFVIESYRPGSQLKVRYWLGLSRCHFQAPLGADGKLKQSAYTVTIHTDPLDPQRPLCLTHHPKLSVLDANKIGSIVKGDHLSLSNLLSRTVIVRAERILKDLRTELLPLSPGPITLGDVPLCLYVPLLWPCSERELLYIQVDVAQGLLRTSLAGLTNPTPTITCFGASVGSGEDALCHLLAQPAVNFRSLLRRLEEALNRPAVRRIISEGSTEEPMSAAVRSRSLRALANEEARWQAEMVETLNSLRCLLGQARVAAAVSSHRRFCHSVPRNSLPLVVPSDSGGTPARSVLPCLDLLKRMYQGRAALTFVRLFPCDEYYLVCETVPSGALCVAYRYYLLVCAPIPASTEVFFNADGVMVYTKRLWTTSGVAGGGLAHPTFGDTYPGLLLRVTHFLPLGGRQLWPVGQTFTLPSLRQSVSNAQKQLLQRRMKRVRLLLDHLPEGAAKRRCLERLDPHARNLLESSVEVDSNATFPVTATLPVSGLSSLLNTLEEDIISTFLTFQLSLHEISHNGAHYDDQGHILSVDILKIPKGAMPAWVWPGYEALKRYVQRVLLVPSGDSPHCIRVWHMNVAFTGLPTAPFGCGGGANGVGEGTHLYQTADWPTQRLSDLNDVVIAIKKEWISLCSMFTICAPVLSIKGPVCPGVILRQFDAKRLTLSYGPGNHFMAELSADSDQGCILSLGTYPVAVPIAEDGKCEGNASLLAPAVSLRPLEINTGDNPHCLIREHLEYLVNTYKSVRHLALVLSSTVEFMTALGSLLRPDFLDMVSMSPSPPARPIGTFALIALSCYDLLLVYRGVLCMRFKLSLGTSLSATSGEMTKLPYSTVAVDTVQLSDGCRNADVSARATGDAATAKDYAPLPAFQQAFLTSLQNAFQMDIEEDSWAGMTVAQLTQLMSPLKMPSQPLGAPVARRPSISLLSPLESYFAASLIFHTAYQAALNLHAPILLDPTANSSVQQQQQQQQPSPSAIYSAGEFSTHWSPSSIVAHLKLTAVRTGVEVSRWRLLLKLSSSAAMQSPEMEARMADMLARLEELFETRVCALPLQPSAVLSFFRLLLIPAQVLRALLCLFDSDLHSGGASQQQQQQQQQQAPAVRVRVALTSVTSLPDSGVDQAAIVVQPPLLSLQLLVSSLARRQAVGGTFPPTQSPSFTTGVIPLTFNWTTNRVSITPTTGVGAKCVLAQRLRDARLDEQTNSHCVETNECALVQLTRIILQHPGLGNLATGPTGRA</sequence>
<dbReference type="InterPro" id="IPR055122">
    <property type="entry name" value="Med14_N"/>
</dbReference>
<dbReference type="PANTHER" id="PTHR12809">
    <property type="entry name" value="MEDIATOR COMPLEX SUBUNIT"/>
    <property type="match status" value="1"/>
</dbReference>
<dbReference type="GO" id="GO:0070847">
    <property type="term" value="C:core mediator complex"/>
    <property type="evidence" value="ECO:0007669"/>
    <property type="project" value="TreeGrafter"/>
</dbReference>
<evidence type="ECO:0000256" key="9">
    <source>
        <dbReference type="RuleBase" id="RU365082"/>
    </source>
</evidence>
<feature type="domain" description="Mediator of RNA polymerase II transcription subunit 14 RM3" evidence="12">
    <location>
        <begin position="381"/>
        <end position="457"/>
    </location>
</feature>
<proteinExistence type="inferred from homology"/>
<evidence type="ECO:0000256" key="4">
    <source>
        <dbReference type="ARBA" id="ARBA00023015"/>
    </source>
</evidence>
<comment type="similarity">
    <text evidence="2 9">Belongs to the Mediator complex subunit 14 family.</text>
</comment>
<gene>
    <name evidence="13" type="primary">MED14</name>
    <name evidence="13" type="ORF">TR137402</name>
</gene>
<evidence type="ECO:0000259" key="10">
    <source>
        <dbReference type="Pfam" id="PF08638"/>
    </source>
</evidence>
<accession>A0A0X3Q0G2</accession>
<evidence type="ECO:0000313" key="13">
    <source>
        <dbReference type="EMBL" id="JAP57258.1"/>
    </source>
</evidence>
<dbReference type="InterPro" id="IPR013947">
    <property type="entry name" value="Mediator_Med14"/>
</dbReference>
<dbReference type="GO" id="GO:0003712">
    <property type="term" value="F:transcription coregulator activity"/>
    <property type="evidence" value="ECO:0007669"/>
    <property type="project" value="UniProtKB-UniRule"/>
</dbReference>
<evidence type="ECO:0000256" key="1">
    <source>
        <dbReference type="ARBA" id="ARBA00004123"/>
    </source>
</evidence>
<evidence type="ECO:0000256" key="6">
    <source>
        <dbReference type="ARBA" id="ARBA00023163"/>
    </source>
</evidence>
<feature type="domain" description="Mediator complex subunit MED14 N-terminal" evidence="10">
    <location>
        <begin position="18"/>
        <end position="206"/>
    </location>
</feature>
<dbReference type="PANTHER" id="PTHR12809:SF2">
    <property type="entry name" value="MEDIATOR OF RNA POLYMERASE II TRANSCRIPTION SUBUNIT 14"/>
    <property type="match status" value="1"/>
</dbReference>
<dbReference type="InterPro" id="IPR056879">
    <property type="entry name" value="RM3_Med14"/>
</dbReference>